<dbReference type="Gene3D" id="3.30.930.10">
    <property type="entry name" value="Bira Bifunctional Protein, Domain 2"/>
    <property type="match status" value="1"/>
</dbReference>
<evidence type="ECO:0000256" key="5">
    <source>
        <dbReference type="ARBA" id="ARBA00022840"/>
    </source>
</evidence>
<dbReference type="CDD" id="cd00862">
    <property type="entry name" value="ProRS_anticodon_zinc"/>
    <property type="match status" value="1"/>
</dbReference>
<dbReference type="GO" id="GO:0002161">
    <property type="term" value="F:aminoacyl-tRNA deacylase activity"/>
    <property type="evidence" value="ECO:0007669"/>
    <property type="project" value="InterPro"/>
</dbReference>
<dbReference type="Gene3D" id="3.30.110.30">
    <property type="entry name" value="C-terminal domain of ProRS"/>
    <property type="match status" value="1"/>
</dbReference>
<dbReference type="EMBL" id="QEAO01000006">
    <property type="protein sequence ID" value="TPX36032.1"/>
    <property type="molecule type" value="Genomic_DNA"/>
</dbReference>
<dbReference type="Pfam" id="PF03129">
    <property type="entry name" value="HGTP_anticodon"/>
    <property type="match status" value="1"/>
</dbReference>
<evidence type="ECO:0000256" key="1">
    <source>
        <dbReference type="ARBA" id="ARBA00008226"/>
    </source>
</evidence>
<dbReference type="Pfam" id="PF04073">
    <property type="entry name" value="tRNA_edit"/>
    <property type="match status" value="1"/>
</dbReference>
<accession>A0A507C8T0</accession>
<evidence type="ECO:0000256" key="9">
    <source>
        <dbReference type="ARBA" id="ARBA00047671"/>
    </source>
</evidence>
<keyword evidence="5" id="KW-0067">ATP-binding</keyword>
<name>A0A507C8T0_9FUNG</name>
<evidence type="ECO:0000256" key="6">
    <source>
        <dbReference type="ARBA" id="ARBA00022917"/>
    </source>
</evidence>
<dbReference type="EC" id="6.1.1.15" evidence="2"/>
<dbReference type="OrthoDB" id="1350766at2759"/>
<protein>
    <recommendedName>
        <fullName evidence="2">proline--tRNA ligase</fullName>
        <ecNumber evidence="2">6.1.1.15</ecNumber>
    </recommendedName>
    <alternativeName>
        <fullName evidence="8">Prolyl-tRNA synthetase</fullName>
    </alternativeName>
</protein>
<dbReference type="InterPro" id="IPR017449">
    <property type="entry name" value="Pro-tRNA_synth_II"/>
</dbReference>
<dbReference type="InterPro" id="IPR004499">
    <property type="entry name" value="Pro-tRNA-ligase_IIa_arc-type"/>
</dbReference>
<dbReference type="SUPFAM" id="SSF64586">
    <property type="entry name" value="C-terminal domain of ProRS"/>
    <property type="match status" value="1"/>
</dbReference>
<dbReference type="PANTHER" id="PTHR43382">
    <property type="entry name" value="PROLYL-TRNA SYNTHETASE"/>
    <property type="match status" value="1"/>
</dbReference>
<dbReference type="InterPro" id="IPR002316">
    <property type="entry name" value="Pro-tRNA-ligase_IIa"/>
</dbReference>
<keyword evidence="12" id="KW-1185">Reference proteome</keyword>
<evidence type="ECO:0000256" key="7">
    <source>
        <dbReference type="ARBA" id="ARBA00023146"/>
    </source>
</evidence>
<comment type="similarity">
    <text evidence="1">Belongs to the class-II aminoacyl-tRNA synthetase family.</text>
</comment>
<comment type="caution">
    <text evidence="11">The sequence shown here is derived from an EMBL/GenBank/DDBJ whole genome shotgun (WGS) entry which is preliminary data.</text>
</comment>
<evidence type="ECO:0000256" key="4">
    <source>
        <dbReference type="ARBA" id="ARBA00022741"/>
    </source>
</evidence>
<dbReference type="NCBIfam" id="TIGR00408">
    <property type="entry name" value="proS_fam_I"/>
    <property type="match status" value="1"/>
</dbReference>
<dbReference type="GeneID" id="42002944"/>
<dbReference type="Gene3D" id="3.90.960.10">
    <property type="entry name" value="YbaK/aminoacyl-tRNA synthetase-associated domain"/>
    <property type="match status" value="1"/>
</dbReference>
<dbReference type="RefSeq" id="XP_031026417.1">
    <property type="nucleotide sequence ID" value="XM_031167647.1"/>
</dbReference>
<dbReference type="Pfam" id="PF09180">
    <property type="entry name" value="ProRS-C_1"/>
    <property type="match status" value="1"/>
</dbReference>
<evidence type="ECO:0000256" key="3">
    <source>
        <dbReference type="ARBA" id="ARBA00022598"/>
    </source>
</evidence>
<dbReference type="GO" id="GO:0005524">
    <property type="term" value="F:ATP binding"/>
    <property type="evidence" value="ECO:0007669"/>
    <property type="project" value="UniProtKB-KW"/>
</dbReference>
<dbReference type="HAMAP" id="MF_01571">
    <property type="entry name" value="Pro_tRNA_synth_type3"/>
    <property type="match status" value="1"/>
</dbReference>
<keyword evidence="7" id="KW-0030">Aminoacyl-tRNA synthetase</keyword>
<dbReference type="SUPFAM" id="SSF55826">
    <property type="entry name" value="YbaK/ProRS associated domain"/>
    <property type="match status" value="1"/>
</dbReference>
<dbReference type="FunFam" id="3.30.930.10:FF:000007">
    <property type="entry name" value="Bifunctional glutamate/proline--tRNA ligase"/>
    <property type="match status" value="1"/>
</dbReference>
<comment type="catalytic activity">
    <reaction evidence="9">
        <text>tRNA(Pro) + L-proline + ATP = L-prolyl-tRNA(Pro) + AMP + diphosphate</text>
        <dbReference type="Rhea" id="RHEA:14305"/>
        <dbReference type="Rhea" id="RHEA-COMP:9700"/>
        <dbReference type="Rhea" id="RHEA-COMP:9702"/>
        <dbReference type="ChEBI" id="CHEBI:30616"/>
        <dbReference type="ChEBI" id="CHEBI:33019"/>
        <dbReference type="ChEBI" id="CHEBI:60039"/>
        <dbReference type="ChEBI" id="CHEBI:78442"/>
        <dbReference type="ChEBI" id="CHEBI:78532"/>
        <dbReference type="ChEBI" id="CHEBI:456215"/>
        <dbReference type="EC" id="6.1.1.15"/>
    </reaction>
</comment>
<reference evidence="11 12" key="1">
    <citation type="journal article" date="2019" name="Sci. Rep.">
        <title>Comparative genomics of chytrid fungi reveal insights into the obligate biotrophic and pathogenic lifestyle of Synchytrium endobioticum.</title>
        <authorList>
            <person name="van de Vossenberg B.T.L.H."/>
            <person name="Warris S."/>
            <person name="Nguyen H.D.T."/>
            <person name="van Gent-Pelzer M.P.E."/>
            <person name="Joly D.L."/>
            <person name="van de Geest H.C."/>
            <person name="Bonants P.J.M."/>
            <person name="Smith D.S."/>
            <person name="Levesque C.A."/>
            <person name="van der Lee T.A.J."/>
        </authorList>
    </citation>
    <scope>NUCLEOTIDE SEQUENCE [LARGE SCALE GENOMIC DNA]</scope>
    <source>
        <strain evidence="11 12">JEL517</strain>
    </source>
</reference>
<evidence type="ECO:0000256" key="2">
    <source>
        <dbReference type="ARBA" id="ARBA00012831"/>
    </source>
</evidence>
<dbReference type="GO" id="GO:0006433">
    <property type="term" value="P:prolyl-tRNA aminoacylation"/>
    <property type="evidence" value="ECO:0007669"/>
    <property type="project" value="InterPro"/>
</dbReference>
<evidence type="ECO:0000259" key="10">
    <source>
        <dbReference type="PROSITE" id="PS50862"/>
    </source>
</evidence>
<evidence type="ECO:0000313" key="11">
    <source>
        <dbReference type="EMBL" id="TPX36032.1"/>
    </source>
</evidence>
<dbReference type="CDD" id="cd00778">
    <property type="entry name" value="ProRS_core_arch_euk"/>
    <property type="match status" value="1"/>
</dbReference>
<dbReference type="InterPro" id="IPR004154">
    <property type="entry name" value="Anticodon-bd"/>
</dbReference>
<sequence>MAAITSTDTLTSYCSTHGIAAKLHQHASTDSVASWAESIRSLGAFPAKCLVVKPKGIKTGDLPILIVASEATKLDLNGMAKLFGGKEARVAADSVVVDAFKTPKLDVTPFALANVQDPSTVMVVLDKALTESSAPIAFRAFASTASIAVSIADLQKYLASTKVEVKTVEFASFGGASAAGAEKSAAAKAPKAAPVKAEPSAAEADGDKSVLIGIDVKKSENFPEWYQQVLKKSEMMDYYDISGCYILRPLAFKIWKEIQTFFGKCIEDSGVEDCYFPMFVSKARLEREKDHIEGFAPEVAWVTKAGSSDLAEPVAVRPTSETVMYPSYADWIRSYRDLPLRLNQWCNVVRWEFKHPQPFLRTREFLWQEGHTAFATKPEADAEVLEILEYYRRVYEEVLAVPVTKGVKSEKEKFAGGLYTTTVEGFVPATGRGIQGATSHCLGQNFSKMFNITILDDNMQSSFVWQNSWGLSTRAIGVCVMVHGDDNGLVLPPRVAATQVVVIPVGITAKTAVGDREALMNAAEDAVARLKAAGVRAKLDARDNYTAGYKYNHWELRGTPIRLEIGPKDLSKNEARAVRRDNRAAMQLSLTHIADACKTLMTTIQSEMFARAKAERDAHLIRLETFDNFVKTLDAKNVILAPWCERVACEEDVKKESARITAANQAGAEEDEKAPSMGAKTLCIPFAQPTTNPLQPGVTKCFFCNENATRYAMWGRSY</sequence>
<keyword evidence="6" id="KW-0648">Protein biosynthesis</keyword>
<keyword evidence="4" id="KW-0547">Nucleotide-binding</keyword>
<gene>
    <name evidence="11" type="primary">AIM10</name>
    <name evidence="11" type="ORF">SmJEL517_g01719</name>
</gene>
<dbReference type="InterPro" id="IPR007214">
    <property type="entry name" value="YbaK/aa-tRNA-synth-assoc-dom"/>
</dbReference>
<dbReference type="InterPro" id="IPR002314">
    <property type="entry name" value="aa-tRNA-synt_IIb"/>
</dbReference>
<dbReference type="InterPro" id="IPR045864">
    <property type="entry name" value="aa-tRNA-synth_II/BPL/LPL"/>
</dbReference>
<evidence type="ECO:0000256" key="8">
    <source>
        <dbReference type="ARBA" id="ARBA00029731"/>
    </source>
</evidence>
<feature type="domain" description="Aminoacyl-transfer RNA synthetases class-II family profile" evidence="10">
    <location>
        <begin position="243"/>
        <end position="492"/>
    </location>
</feature>
<dbReference type="InterPro" id="IPR036621">
    <property type="entry name" value="Anticodon-bd_dom_sf"/>
</dbReference>
<dbReference type="Proteomes" id="UP000319731">
    <property type="component" value="Unassembled WGS sequence"/>
</dbReference>
<proteinExistence type="inferred from homology"/>
<dbReference type="Gene3D" id="3.40.50.800">
    <property type="entry name" value="Anticodon-binding domain"/>
    <property type="match status" value="1"/>
</dbReference>
<dbReference type="InterPro" id="IPR016061">
    <property type="entry name" value="Pro-tRNA_ligase_II_C"/>
</dbReference>
<dbReference type="PROSITE" id="PS50862">
    <property type="entry name" value="AA_TRNA_LIGASE_II"/>
    <property type="match status" value="1"/>
</dbReference>
<organism evidence="11 12">
    <name type="scientific">Synchytrium microbalum</name>
    <dbReference type="NCBI Taxonomy" id="1806994"/>
    <lineage>
        <taxon>Eukaryota</taxon>
        <taxon>Fungi</taxon>
        <taxon>Fungi incertae sedis</taxon>
        <taxon>Chytridiomycota</taxon>
        <taxon>Chytridiomycota incertae sedis</taxon>
        <taxon>Chytridiomycetes</taxon>
        <taxon>Synchytriales</taxon>
        <taxon>Synchytriaceae</taxon>
        <taxon>Synchytrium</taxon>
    </lineage>
</organism>
<dbReference type="SMART" id="SM00946">
    <property type="entry name" value="ProRS-C_1"/>
    <property type="match status" value="1"/>
</dbReference>
<dbReference type="GO" id="GO:0005737">
    <property type="term" value="C:cytoplasm"/>
    <property type="evidence" value="ECO:0007669"/>
    <property type="project" value="InterPro"/>
</dbReference>
<dbReference type="InterPro" id="IPR033721">
    <property type="entry name" value="ProRS_core_arch_euk"/>
</dbReference>
<dbReference type="PRINTS" id="PR01046">
    <property type="entry name" value="TRNASYNTHPRO"/>
</dbReference>
<dbReference type="FunFam" id="3.30.110.30:FF:000001">
    <property type="entry name" value="Bifunctional glutamate/proline--tRNA ligase"/>
    <property type="match status" value="1"/>
</dbReference>
<dbReference type="PANTHER" id="PTHR43382:SF2">
    <property type="entry name" value="BIFUNCTIONAL GLUTAMATE_PROLINE--TRNA LIGASE"/>
    <property type="match status" value="1"/>
</dbReference>
<dbReference type="InterPro" id="IPR036754">
    <property type="entry name" value="YbaK/aa-tRNA-synt-asso_dom_sf"/>
</dbReference>
<dbReference type="GO" id="GO:0017101">
    <property type="term" value="C:aminoacyl-tRNA synthetase multienzyme complex"/>
    <property type="evidence" value="ECO:0007669"/>
    <property type="project" value="TreeGrafter"/>
</dbReference>
<dbReference type="STRING" id="1806994.A0A507C8T0"/>
<dbReference type="InterPro" id="IPR006195">
    <property type="entry name" value="aa-tRNA-synth_II"/>
</dbReference>
<dbReference type="AlphaFoldDB" id="A0A507C8T0"/>
<dbReference type="SUPFAM" id="SSF52954">
    <property type="entry name" value="Class II aaRS ABD-related"/>
    <property type="match status" value="1"/>
</dbReference>
<dbReference type="FunFam" id="3.40.50.800:FF:000005">
    <property type="entry name" value="bifunctional glutamate/proline--tRNA ligase"/>
    <property type="match status" value="1"/>
</dbReference>
<dbReference type="GO" id="GO:0004827">
    <property type="term" value="F:proline-tRNA ligase activity"/>
    <property type="evidence" value="ECO:0007669"/>
    <property type="project" value="UniProtKB-EC"/>
</dbReference>
<keyword evidence="3 11" id="KW-0436">Ligase</keyword>
<dbReference type="Pfam" id="PF00587">
    <property type="entry name" value="tRNA-synt_2b"/>
    <property type="match status" value="1"/>
</dbReference>
<evidence type="ECO:0000313" key="12">
    <source>
        <dbReference type="Proteomes" id="UP000319731"/>
    </source>
</evidence>
<dbReference type="SUPFAM" id="SSF55681">
    <property type="entry name" value="Class II aaRS and biotin synthetases"/>
    <property type="match status" value="1"/>
</dbReference>